<dbReference type="PROSITE" id="PS50262">
    <property type="entry name" value="G_PROTEIN_RECEP_F1_2"/>
    <property type="match status" value="1"/>
</dbReference>
<keyword evidence="7" id="KW-0675">Receptor</keyword>
<dbReference type="InterPro" id="IPR000276">
    <property type="entry name" value="GPCR_Rhodpsn"/>
</dbReference>
<evidence type="ECO:0000259" key="11">
    <source>
        <dbReference type="PROSITE" id="PS50262"/>
    </source>
</evidence>
<evidence type="ECO:0000256" key="6">
    <source>
        <dbReference type="ARBA" id="ARBA00023136"/>
    </source>
</evidence>
<dbReference type="PANTHER" id="PTHR24249:SF372">
    <property type="entry name" value="G-PROTEIN COUPLED RECEPTORS FAMILY 1 PROFILE DOMAIN-CONTAINING PROTEIN"/>
    <property type="match status" value="1"/>
</dbReference>
<dbReference type="AlphaFoldDB" id="B3RJI0"/>
<protein>
    <recommendedName>
        <fullName evidence="11">G-protein coupled receptors family 1 profile domain-containing protein</fullName>
    </recommendedName>
</protein>
<feature type="transmembrane region" description="Helical" evidence="10">
    <location>
        <begin position="263"/>
        <end position="285"/>
    </location>
</feature>
<feature type="region of interest" description="Disordered" evidence="9">
    <location>
        <begin position="379"/>
        <end position="424"/>
    </location>
</feature>
<dbReference type="PANTHER" id="PTHR24249">
    <property type="entry name" value="HISTAMINE RECEPTOR-RELATED G-PROTEIN COUPLED RECEPTOR"/>
    <property type="match status" value="1"/>
</dbReference>
<dbReference type="eggNOG" id="KOG3656">
    <property type="taxonomic scope" value="Eukaryota"/>
</dbReference>
<dbReference type="SUPFAM" id="SSF81321">
    <property type="entry name" value="Family A G protein-coupled receptor-like"/>
    <property type="match status" value="1"/>
</dbReference>
<keyword evidence="5" id="KW-0297">G-protein coupled receptor</keyword>
<dbReference type="RefSeq" id="XP_002108302.1">
    <property type="nucleotide sequence ID" value="XM_002108266.1"/>
</dbReference>
<dbReference type="InterPro" id="IPR017452">
    <property type="entry name" value="GPCR_Rhodpsn_7TM"/>
</dbReference>
<keyword evidence="6 10" id="KW-0472">Membrane</keyword>
<dbReference type="CTD" id="6749517"/>
<dbReference type="InterPro" id="IPR050569">
    <property type="entry name" value="TAAR"/>
</dbReference>
<dbReference type="PRINTS" id="PR00237">
    <property type="entry name" value="GPCRRHODOPSN"/>
</dbReference>
<evidence type="ECO:0000313" key="13">
    <source>
        <dbReference type="Proteomes" id="UP000009022"/>
    </source>
</evidence>
<keyword evidence="3 10" id="KW-0812">Transmembrane</keyword>
<dbReference type="InParanoid" id="B3RJI0"/>
<keyword evidence="4 10" id="KW-1133">Transmembrane helix</keyword>
<feature type="compositionally biased region" description="Low complexity" evidence="9">
    <location>
        <begin position="382"/>
        <end position="395"/>
    </location>
</feature>
<sequence>MESGNYSMDYNTTILLSDLTSIPSLLSNQKQPMQKQSPLDWRIIFGVTIFVTALVGNLILMALILFDRQLRKLEHVPIASLCVVNILTAVMIIMPFFMFLIHRKWVLGQAWCYLWNPMGYFLPSTGIFHYMIISIDRYLRVTRPLEVTKTKTKRLLILQLILSWIIPAIVSYLPEMIWRQFDFTYSYRCYYKYHRNNMLIYNSVVVTVLFGLPLFVTTAIYIKLTRIALGHSRTIKLQRLSIASQQSQEKSTRKLRHQSKGEIILAFLLLAFVICWLPTLIYALVSSITYPKDPSRKIPWLYPMLLVINFCYPTVNPIMFGLLYRPVRRALVKQYCKVCRFNTFMDRTTTMMSSISRSSIAMKNSNSLSNSQDRRVLRRLRSSNSSFNPSDTLSSIRDHKRPSSSCKDNISYSNKSSPGPCSPTTALYRPFPKTIIDQSSIYIRENVGENVTNRLQYHQQKANRQTNGNHSYKNSHSSSTSSGSMQYVDINDNMFYNDYNQETNVLFVASLTRMPCRANEIFSLIMLELIAPHRHLQNNITYVHCVCILNIVFKYKCQGDTGSYKFFVAEIVVSYKITPTLRYNTVHEDRLRFWLYTAHMPVDYSQLLTYVRQN</sequence>
<dbReference type="STRING" id="10228.B3RJI0"/>
<dbReference type="EMBL" id="DS985241">
    <property type="protein sequence ID" value="EDV29100.1"/>
    <property type="molecule type" value="Genomic_DNA"/>
</dbReference>
<evidence type="ECO:0000256" key="4">
    <source>
        <dbReference type="ARBA" id="ARBA00022989"/>
    </source>
</evidence>
<feature type="transmembrane region" description="Helical" evidence="10">
    <location>
        <begin position="43"/>
        <end position="66"/>
    </location>
</feature>
<keyword evidence="8" id="KW-0807">Transducer</keyword>
<dbReference type="GO" id="GO:0007186">
    <property type="term" value="P:G protein-coupled receptor signaling pathway"/>
    <property type="evidence" value="ECO:0000318"/>
    <property type="project" value="GO_Central"/>
</dbReference>
<evidence type="ECO:0000256" key="5">
    <source>
        <dbReference type="ARBA" id="ARBA00023040"/>
    </source>
</evidence>
<keyword evidence="2" id="KW-1003">Cell membrane</keyword>
<evidence type="ECO:0000256" key="8">
    <source>
        <dbReference type="ARBA" id="ARBA00023224"/>
    </source>
</evidence>
<dbReference type="GO" id="GO:0005886">
    <property type="term" value="C:plasma membrane"/>
    <property type="evidence" value="ECO:0000318"/>
    <property type="project" value="GO_Central"/>
</dbReference>
<evidence type="ECO:0000256" key="1">
    <source>
        <dbReference type="ARBA" id="ARBA00004651"/>
    </source>
</evidence>
<dbReference type="KEGG" id="tad:TRIADDRAFT_52633"/>
<gene>
    <name evidence="12" type="ORF">TRIADDRAFT_52633</name>
</gene>
<feature type="transmembrane region" description="Helical" evidence="10">
    <location>
        <begin position="78"/>
        <end position="101"/>
    </location>
</feature>
<dbReference type="GeneID" id="6749517"/>
<feature type="transmembrane region" description="Helical" evidence="10">
    <location>
        <begin position="198"/>
        <end position="222"/>
    </location>
</feature>
<feature type="compositionally biased region" description="Polar residues" evidence="9">
    <location>
        <begin position="403"/>
        <end position="424"/>
    </location>
</feature>
<feature type="transmembrane region" description="Helical" evidence="10">
    <location>
        <begin position="113"/>
        <end position="135"/>
    </location>
</feature>
<feature type="compositionally biased region" description="Low complexity" evidence="9">
    <location>
        <begin position="471"/>
        <end position="483"/>
    </location>
</feature>
<proteinExistence type="predicted"/>
<dbReference type="PhylomeDB" id="B3RJI0"/>
<organism evidence="12 13">
    <name type="scientific">Trichoplax adhaerens</name>
    <name type="common">Trichoplax reptans</name>
    <dbReference type="NCBI Taxonomy" id="10228"/>
    <lineage>
        <taxon>Eukaryota</taxon>
        <taxon>Metazoa</taxon>
        <taxon>Placozoa</taxon>
        <taxon>Uniplacotomia</taxon>
        <taxon>Trichoplacea</taxon>
        <taxon>Trichoplacidae</taxon>
        <taxon>Trichoplax</taxon>
    </lineage>
</organism>
<comment type="subcellular location">
    <subcellularLocation>
        <location evidence="1">Cell membrane</location>
        <topology evidence="1">Multi-pass membrane protein</topology>
    </subcellularLocation>
</comment>
<feature type="transmembrane region" description="Helical" evidence="10">
    <location>
        <begin position="155"/>
        <end position="178"/>
    </location>
</feature>
<evidence type="ECO:0000256" key="9">
    <source>
        <dbReference type="SAM" id="MobiDB-lite"/>
    </source>
</evidence>
<evidence type="ECO:0000313" key="12">
    <source>
        <dbReference type="EMBL" id="EDV29100.1"/>
    </source>
</evidence>
<feature type="transmembrane region" description="Helical" evidence="10">
    <location>
        <begin position="300"/>
        <end position="324"/>
    </location>
</feature>
<evidence type="ECO:0000256" key="2">
    <source>
        <dbReference type="ARBA" id="ARBA00022475"/>
    </source>
</evidence>
<evidence type="ECO:0000256" key="10">
    <source>
        <dbReference type="SAM" id="Phobius"/>
    </source>
</evidence>
<feature type="compositionally biased region" description="Polar residues" evidence="9">
    <location>
        <begin position="461"/>
        <end position="470"/>
    </location>
</feature>
<reference evidence="12 13" key="1">
    <citation type="journal article" date="2008" name="Nature">
        <title>The Trichoplax genome and the nature of placozoans.</title>
        <authorList>
            <person name="Srivastava M."/>
            <person name="Begovic E."/>
            <person name="Chapman J."/>
            <person name="Putnam N.H."/>
            <person name="Hellsten U."/>
            <person name="Kawashima T."/>
            <person name="Kuo A."/>
            <person name="Mitros T."/>
            <person name="Salamov A."/>
            <person name="Carpenter M.L."/>
            <person name="Signorovitch A.Y."/>
            <person name="Moreno M.A."/>
            <person name="Kamm K."/>
            <person name="Grimwood J."/>
            <person name="Schmutz J."/>
            <person name="Shapiro H."/>
            <person name="Grigoriev I.V."/>
            <person name="Buss L.W."/>
            <person name="Schierwater B."/>
            <person name="Dellaporta S.L."/>
            <person name="Rokhsar D.S."/>
        </authorList>
    </citation>
    <scope>NUCLEOTIDE SEQUENCE [LARGE SCALE GENOMIC DNA]</scope>
    <source>
        <strain evidence="12 13">Grell-BS-1999</strain>
    </source>
</reference>
<evidence type="ECO:0000256" key="3">
    <source>
        <dbReference type="ARBA" id="ARBA00022692"/>
    </source>
</evidence>
<dbReference type="Pfam" id="PF00001">
    <property type="entry name" value="7tm_1"/>
    <property type="match status" value="1"/>
</dbReference>
<dbReference type="GO" id="GO:0004930">
    <property type="term" value="F:G protein-coupled receptor activity"/>
    <property type="evidence" value="ECO:0000318"/>
    <property type="project" value="GO_Central"/>
</dbReference>
<accession>B3RJI0</accession>
<dbReference type="Gene3D" id="1.20.1070.10">
    <property type="entry name" value="Rhodopsin 7-helix transmembrane proteins"/>
    <property type="match status" value="1"/>
</dbReference>
<dbReference type="CDD" id="cd00637">
    <property type="entry name" value="7tm_classA_rhodopsin-like"/>
    <property type="match status" value="1"/>
</dbReference>
<evidence type="ECO:0000256" key="7">
    <source>
        <dbReference type="ARBA" id="ARBA00023170"/>
    </source>
</evidence>
<dbReference type="OrthoDB" id="5859976at2759"/>
<name>B3RJI0_TRIAD</name>
<feature type="region of interest" description="Disordered" evidence="9">
    <location>
        <begin position="461"/>
        <end position="483"/>
    </location>
</feature>
<dbReference type="HOGENOM" id="CLU_445059_0_0_1"/>
<feature type="domain" description="G-protein coupled receptors family 1 profile" evidence="11">
    <location>
        <begin position="56"/>
        <end position="320"/>
    </location>
</feature>
<keyword evidence="13" id="KW-1185">Reference proteome</keyword>
<dbReference type="OMA" id="CRANEIF"/>
<dbReference type="Proteomes" id="UP000009022">
    <property type="component" value="Unassembled WGS sequence"/>
</dbReference>